<evidence type="ECO:0000256" key="4">
    <source>
        <dbReference type="ARBA" id="ARBA00023242"/>
    </source>
</evidence>
<keyword evidence="9" id="KW-1185">Reference proteome</keyword>
<feature type="region of interest" description="Disordered" evidence="5">
    <location>
        <begin position="27"/>
        <end position="53"/>
    </location>
</feature>
<feature type="compositionally biased region" description="Low complexity" evidence="5">
    <location>
        <begin position="43"/>
        <end position="53"/>
    </location>
</feature>
<keyword evidence="4" id="KW-0539">Nucleus</keyword>
<feature type="domain" description="HTH myb-type" evidence="7">
    <location>
        <begin position="119"/>
        <end position="166"/>
    </location>
</feature>
<feature type="domain" description="Myb-like" evidence="6">
    <location>
        <begin position="62"/>
        <end position="109"/>
    </location>
</feature>
<keyword evidence="3" id="KW-0804">Transcription</keyword>
<evidence type="ECO:0008006" key="10">
    <source>
        <dbReference type="Google" id="ProtNLM"/>
    </source>
</evidence>
<feature type="domain" description="Myb-like" evidence="6">
    <location>
        <begin position="118"/>
        <end position="157"/>
    </location>
</feature>
<comment type="caution">
    <text evidence="8">The sequence shown here is derived from an EMBL/GenBank/DDBJ whole genome shotgun (WGS) entry which is preliminary data.</text>
</comment>
<name>A0A8J5LWG3_9STRA</name>
<dbReference type="Pfam" id="PF13921">
    <property type="entry name" value="Myb_DNA-bind_6"/>
    <property type="match status" value="1"/>
</dbReference>
<sequence length="353" mass="39872">MATAAASDLGTKRQRIERLIQRGDRLANVQQEQQSETSLKPRTSSSCNSSSTCTTSFVFPVRRSSWTPQEDEKLRKLVRQLGNRNWSEVALHFPCRDRKRCRERFVNHLAPSLSSASNTWSAEDDEKLLQLQRAMKSKWVKMAKEFDGKSAESVKNRCLMLARKAAARSSKGRRAPPQRWTAAEKDKLQALVVTHGARNWLFIASQLPGRTDLQCLQQWYRTLDNKVVKGKGTWRAREDQVLVEKVAEIGQKWAEVAAFLPGRIGNQCRERFLNHLDPSINTAPWTDAEDKVLSEAIEAHSTQWSLIAENLPGRGGESFDATFNSVIVEGLYLRSDVDFFHTGKGVLCGMRAG</sequence>
<evidence type="ECO:0000313" key="8">
    <source>
        <dbReference type="EMBL" id="KAG6946477.1"/>
    </source>
</evidence>
<dbReference type="AlphaFoldDB" id="A0A8J5LWG3"/>
<organism evidence="8 9">
    <name type="scientific">Phytophthora aleatoria</name>
    <dbReference type="NCBI Taxonomy" id="2496075"/>
    <lineage>
        <taxon>Eukaryota</taxon>
        <taxon>Sar</taxon>
        <taxon>Stramenopiles</taxon>
        <taxon>Oomycota</taxon>
        <taxon>Peronosporomycetes</taxon>
        <taxon>Peronosporales</taxon>
        <taxon>Peronosporaceae</taxon>
        <taxon>Phytophthora</taxon>
    </lineage>
</organism>
<feature type="domain" description="HTH myb-type" evidence="7">
    <location>
        <begin position="178"/>
        <end position="224"/>
    </location>
</feature>
<dbReference type="Pfam" id="PF00249">
    <property type="entry name" value="Myb_DNA-binding"/>
    <property type="match status" value="3"/>
</dbReference>
<proteinExistence type="predicted"/>
<dbReference type="Proteomes" id="UP000709295">
    <property type="component" value="Unassembled WGS sequence"/>
</dbReference>
<dbReference type="GO" id="GO:0001006">
    <property type="term" value="F:RNA polymerase III type 3 promoter sequence-specific DNA binding"/>
    <property type="evidence" value="ECO:0007669"/>
    <property type="project" value="TreeGrafter"/>
</dbReference>
<dbReference type="EMBL" id="JAENGY010001871">
    <property type="protein sequence ID" value="KAG6946477.1"/>
    <property type="molecule type" value="Genomic_DNA"/>
</dbReference>
<feature type="domain" description="HTH myb-type" evidence="7">
    <location>
        <begin position="226"/>
        <end position="280"/>
    </location>
</feature>
<feature type="domain" description="HTH myb-type" evidence="7">
    <location>
        <begin position="61"/>
        <end position="113"/>
    </location>
</feature>
<dbReference type="PANTHER" id="PTHR46621">
    <property type="entry name" value="SNRNA-ACTIVATING PROTEIN COMPLEX SUBUNIT 4"/>
    <property type="match status" value="1"/>
</dbReference>
<dbReference type="PROSITE" id="PS51294">
    <property type="entry name" value="HTH_MYB"/>
    <property type="match status" value="4"/>
</dbReference>
<keyword evidence="1" id="KW-0805">Transcription regulation</keyword>
<evidence type="ECO:0000259" key="6">
    <source>
        <dbReference type="PROSITE" id="PS50090"/>
    </source>
</evidence>
<feature type="domain" description="Myb-like" evidence="6">
    <location>
        <begin position="231"/>
        <end position="276"/>
    </location>
</feature>
<accession>A0A8J5LWG3</accession>
<dbReference type="InterPro" id="IPR051575">
    <property type="entry name" value="Myb-like_DNA-bd"/>
</dbReference>
<feature type="domain" description="Myb-like" evidence="6">
    <location>
        <begin position="277"/>
        <end position="327"/>
    </location>
</feature>
<dbReference type="GO" id="GO:0042796">
    <property type="term" value="P:snRNA transcription by RNA polymerase III"/>
    <property type="evidence" value="ECO:0007669"/>
    <property type="project" value="TreeGrafter"/>
</dbReference>
<dbReference type="PROSITE" id="PS50090">
    <property type="entry name" value="MYB_LIKE"/>
    <property type="match status" value="5"/>
</dbReference>
<reference evidence="8" key="1">
    <citation type="submission" date="2021-01" db="EMBL/GenBank/DDBJ databases">
        <title>Phytophthora aleatoria, a newly-described species from Pinus radiata is distinct from Phytophthora cactorum isolates based on comparative genomics.</title>
        <authorList>
            <person name="Mcdougal R."/>
            <person name="Panda P."/>
            <person name="Williams N."/>
            <person name="Studholme D.J."/>
        </authorList>
    </citation>
    <scope>NUCLEOTIDE SEQUENCE</scope>
    <source>
        <strain evidence="8">NZFS 4037</strain>
    </source>
</reference>
<evidence type="ECO:0000259" key="7">
    <source>
        <dbReference type="PROSITE" id="PS51294"/>
    </source>
</evidence>
<feature type="domain" description="Myb-like" evidence="6">
    <location>
        <begin position="179"/>
        <end position="223"/>
    </location>
</feature>
<gene>
    <name evidence="8" type="ORF">JG688_00016022</name>
</gene>
<dbReference type="InterPro" id="IPR017930">
    <property type="entry name" value="Myb_dom"/>
</dbReference>
<evidence type="ECO:0000256" key="5">
    <source>
        <dbReference type="SAM" id="MobiDB-lite"/>
    </source>
</evidence>
<evidence type="ECO:0000256" key="2">
    <source>
        <dbReference type="ARBA" id="ARBA00023125"/>
    </source>
</evidence>
<keyword evidence="2" id="KW-0238">DNA-binding</keyword>
<evidence type="ECO:0000256" key="3">
    <source>
        <dbReference type="ARBA" id="ARBA00023163"/>
    </source>
</evidence>
<dbReference type="CDD" id="cd00167">
    <property type="entry name" value="SANT"/>
    <property type="match status" value="5"/>
</dbReference>
<dbReference type="GO" id="GO:0042795">
    <property type="term" value="P:snRNA transcription by RNA polymerase II"/>
    <property type="evidence" value="ECO:0007669"/>
    <property type="project" value="TreeGrafter"/>
</dbReference>
<evidence type="ECO:0000313" key="9">
    <source>
        <dbReference type="Proteomes" id="UP000709295"/>
    </source>
</evidence>
<protein>
    <recommendedName>
        <fullName evidence="10">Myb-like DNA-binding protein</fullName>
    </recommendedName>
</protein>
<feature type="compositionally biased region" description="Polar residues" evidence="5">
    <location>
        <begin position="28"/>
        <end position="42"/>
    </location>
</feature>
<evidence type="ECO:0000256" key="1">
    <source>
        <dbReference type="ARBA" id="ARBA00023015"/>
    </source>
</evidence>
<dbReference type="SMART" id="SM00717">
    <property type="entry name" value="SANT"/>
    <property type="match status" value="5"/>
</dbReference>
<dbReference type="GO" id="GO:0000978">
    <property type="term" value="F:RNA polymerase II cis-regulatory region sequence-specific DNA binding"/>
    <property type="evidence" value="ECO:0007669"/>
    <property type="project" value="TreeGrafter"/>
</dbReference>
<dbReference type="GO" id="GO:0019185">
    <property type="term" value="C:snRNA-activating protein complex"/>
    <property type="evidence" value="ECO:0007669"/>
    <property type="project" value="TreeGrafter"/>
</dbReference>
<dbReference type="PANTHER" id="PTHR46621:SF1">
    <property type="entry name" value="SNRNA-ACTIVATING PROTEIN COMPLEX SUBUNIT 4"/>
    <property type="match status" value="1"/>
</dbReference>
<dbReference type="InterPro" id="IPR001005">
    <property type="entry name" value="SANT/Myb"/>
</dbReference>